<feature type="coiled-coil region" evidence="1">
    <location>
        <begin position="25"/>
        <end position="73"/>
    </location>
</feature>
<evidence type="ECO:0000256" key="1">
    <source>
        <dbReference type="SAM" id="Coils"/>
    </source>
</evidence>
<dbReference type="AlphaFoldDB" id="A0A3P3YBA9"/>
<geneLocation type="mitochondrion" evidence="2"/>
<protein>
    <submittedName>
        <fullName evidence="2">Uncharacterized protein</fullName>
    </submittedName>
</protein>
<evidence type="ECO:0000313" key="3">
    <source>
        <dbReference type="Proteomes" id="UP000290189"/>
    </source>
</evidence>
<accession>A0A3P3YBA9</accession>
<gene>
    <name evidence="2" type="ORF">PLBR_LOCUS4663</name>
</gene>
<dbReference type="Proteomes" id="UP000290189">
    <property type="component" value="Unassembled WGS sequence"/>
</dbReference>
<dbReference type="EMBL" id="OVEO01000007">
    <property type="protein sequence ID" value="SPQ97448.1"/>
    <property type="molecule type" value="Genomic_DNA"/>
</dbReference>
<proteinExistence type="predicted"/>
<organism evidence="2 3">
    <name type="scientific">Plasmodiophora brassicae</name>
    <name type="common">Clubroot disease agent</name>
    <dbReference type="NCBI Taxonomy" id="37360"/>
    <lineage>
        <taxon>Eukaryota</taxon>
        <taxon>Sar</taxon>
        <taxon>Rhizaria</taxon>
        <taxon>Endomyxa</taxon>
        <taxon>Phytomyxea</taxon>
        <taxon>Plasmodiophorida</taxon>
        <taxon>Plasmodiophoridae</taxon>
        <taxon>Plasmodiophora</taxon>
    </lineage>
</organism>
<keyword evidence="2" id="KW-0496">Mitochondrion</keyword>
<evidence type="ECO:0000313" key="2">
    <source>
        <dbReference type="EMBL" id="SPQ97448.1"/>
    </source>
</evidence>
<keyword evidence="1" id="KW-0175">Coiled coil</keyword>
<reference evidence="2 3" key="1">
    <citation type="submission" date="2018-03" db="EMBL/GenBank/DDBJ databases">
        <authorList>
            <person name="Fogelqvist J."/>
        </authorList>
    </citation>
    <scope>NUCLEOTIDE SEQUENCE [LARGE SCALE GENOMIC DNA]</scope>
</reference>
<sequence>MDESAGAGAAAMDVVDLAPGAAVTEDDLDQQCRDLRKTRDELVEQIQRVHALLRQAFNTQEDLLAKLDKAEGRASRSGAPSPVPG</sequence>
<name>A0A3P3YBA9_PLABS</name>